<feature type="transmembrane region" description="Helical" evidence="1">
    <location>
        <begin position="21"/>
        <end position="38"/>
    </location>
</feature>
<evidence type="ECO:0000256" key="1">
    <source>
        <dbReference type="SAM" id="Phobius"/>
    </source>
</evidence>
<dbReference type="Proteomes" id="UP000320333">
    <property type="component" value="Unassembled WGS sequence"/>
</dbReference>
<keyword evidence="1" id="KW-0812">Transmembrane</keyword>
<dbReference type="OrthoDB" id="2104478at2759"/>
<name>A0A507EL72_9FUNG</name>
<evidence type="ECO:0000313" key="2">
    <source>
        <dbReference type="EMBL" id="TPX65009.1"/>
    </source>
</evidence>
<keyword evidence="1" id="KW-1133">Transmembrane helix</keyword>
<keyword evidence="1" id="KW-0472">Membrane</keyword>
<comment type="caution">
    <text evidence="2">The sequence shown here is derived from an EMBL/GenBank/DDBJ whole genome shotgun (WGS) entry which is preliminary data.</text>
</comment>
<organism evidence="2 3">
    <name type="scientific">Chytriomyces confervae</name>
    <dbReference type="NCBI Taxonomy" id="246404"/>
    <lineage>
        <taxon>Eukaryota</taxon>
        <taxon>Fungi</taxon>
        <taxon>Fungi incertae sedis</taxon>
        <taxon>Chytridiomycota</taxon>
        <taxon>Chytridiomycota incertae sedis</taxon>
        <taxon>Chytridiomycetes</taxon>
        <taxon>Chytridiales</taxon>
        <taxon>Chytriomycetaceae</taxon>
        <taxon>Chytriomyces</taxon>
    </lineage>
</organism>
<feature type="transmembrane region" description="Helical" evidence="1">
    <location>
        <begin position="136"/>
        <end position="154"/>
    </location>
</feature>
<feature type="transmembrane region" description="Helical" evidence="1">
    <location>
        <begin position="58"/>
        <end position="86"/>
    </location>
</feature>
<gene>
    <name evidence="2" type="ORF">CcCBS67573_g08258</name>
</gene>
<proteinExistence type="predicted"/>
<evidence type="ECO:0000313" key="3">
    <source>
        <dbReference type="Proteomes" id="UP000320333"/>
    </source>
</evidence>
<feature type="transmembrane region" description="Helical" evidence="1">
    <location>
        <begin position="98"/>
        <end position="116"/>
    </location>
</feature>
<keyword evidence="3" id="KW-1185">Reference proteome</keyword>
<feature type="transmembrane region" description="Helical" evidence="1">
    <location>
        <begin position="161"/>
        <end position="181"/>
    </location>
</feature>
<feature type="transmembrane region" description="Helical" evidence="1">
    <location>
        <begin position="196"/>
        <end position="218"/>
    </location>
</feature>
<reference evidence="2 3" key="1">
    <citation type="journal article" date="2019" name="Sci. Rep.">
        <title>Comparative genomics of chytrid fungi reveal insights into the obligate biotrophic and pathogenic lifestyle of Synchytrium endobioticum.</title>
        <authorList>
            <person name="van de Vossenberg B.T.L.H."/>
            <person name="Warris S."/>
            <person name="Nguyen H.D.T."/>
            <person name="van Gent-Pelzer M.P.E."/>
            <person name="Joly D.L."/>
            <person name="van de Geest H.C."/>
            <person name="Bonants P.J.M."/>
            <person name="Smith D.S."/>
            <person name="Levesque C.A."/>
            <person name="van der Lee T.A.J."/>
        </authorList>
    </citation>
    <scope>NUCLEOTIDE SEQUENCE [LARGE SCALE GENOMIC DNA]</scope>
    <source>
        <strain evidence="2 3">CBS 675.73</strain>
    </source>
</reference>
<sequence>MAIEEWETEAALSRSLHARIIYAYLIFWGILRLIAFAMRGHALTHTGTNGRDLDTYKWAQIIISVGFMPLAEVCAANILAGATLVFKLTPLSRQRLNIFVKVLFASFVLAILWYVYDFTVNKPFGSKPLDYTSDVVFREIGFNGLLAIVTHIAAEFVRPVTVAMAVVLFQSSLMLLKLIYITYRNWNPDKLKEEKYWYYLSILPELVFVLPFCSNYFLRVFDDIAGHPTFGVVSDLKITFAAGPEELVEMKEETRGWMWTLLRRAGWM</sequence>
<protein>
    <submittedName>
        <fullName evidence="2">Uncharacterized protein</fullName>
    </submittedName>
</protein>
<dbReference type="AlphaFoldDB" id="A0A507EL72"/>
<accession>A0A507EL72</accession>
<dbReference type="EMBL" id="QEAP01000514">
    <property type="protein sequence ID" value="TPX65009.1"/>
    <property type="molecule type" value="Genomic_DNA"/>
</dbReference>